<dbReference type="Gene3D" id="3.40.50.2300">
    <property type="match status" value="2"/>
</dbReference>
<dbReference type="AlphaFoldDB" id="A0A953J2B5"/>
<dbReference type="InterPro" id="IPR007487">
    <property type="entry name" value="ABC_transpt-TYRBP-like"/>
</dbReference>
<reference evidence="1" key="1">
    <citation type="journal article" date="2021" name="bioRxiv">
        <title>Unraveling nitrogen, sulfur and carbon metabolic pathways and microbial community transcriptional responses to substrate deprivation and toxicity stresses in a bioreactor mimicking anoxic brackish coastal sediment conditions.</title>
        <authorList>
            <person name="Martins P.D."/>
            <person name="Echeveste M.J."/>
            <person name="Arshad A."/>
            <person name="Kurth J."/>
            <person name="Ouboter H."/>
            <person name="Jetten M.S.M."/>
            <person name="Welte C.U."/>
        </authorList>
    </citation>
    <scope>NUCLEOTIDE SEQUENCE</scope>
    <source>
        <strain evidence="1">MAG_39</strain>
    </source>
</reference>
<protein>
    <recommendedName>
        <fullName evidence="3">ABC transporter substrate-binding protein</fullName>
    </recommendedName>
</protein>
<dbReference type="EMBL" id="JAIOIV010000016">
    <property type="protein sequence ID" value="MBZ0154961.1"/>
    <property type="molecule type" value="Genomic_DNA"/>
</dbReference>
<dbReference type="PANTHER" id="PTHR35271">
    <property type="entry name" value="ABC TRANSPORTER, SUBSTRATE-BINDING LIPOPROTEIN-RELATED"/>
    <property type="match status" value="1"/>
</dbReference>
<gene>
    <name evidence="1" type="ORF">K8I29_01950</name>
</gene>
<name>A0A953J2B5_9BACT</name>
<comment type="caution">
    <text evidence="1">The sequence shown here is derived from an EMBL/GenBank/DDBJ whole genome shotgun (WGS) entry which is preliminary data.</text>
</comment>
<proteinExistence type="predicted"/>
<evidence type="ECO:0000313" key="2">
    <source>
        <dbReference type="Proteomes" id="UP000705867"/>
    </source>
</evidence>
<evidence type="ECO:0000313" key="1">
    <source>
        <dbReference type="EMBL" id="MBZ0154961.1"/>
    </source>
</evidence>
<reference evidence="1" key="2">
    <citation type="submission" date="2021-08" db="EMBL/GenBank/DDBJ databases">
        <authorList>
            <person name="Dalcin Martins P."/>
        </authorList>
    </citation>
    <scope>NUCLEOTIDE SEQUENCE</scope>
    <source>
        <strain evidence="1">MAG_39</strain>
    </source>
</reference>
<dbReference type="Proteomes" id="UP000705867">
    <property type="component" value="Unassembled WGS sequence"/>
</dbReference>
<dbReference type="Pfam" id="PF04392">
    <property type="entry name" value="ABC_sub_bind"/>
    <property type="match status" value="1"/>
</dbReference>
<organism evidence="1 2">
    <name type="scientific">Candidatus Nitrobium versatile</name>
    <dbReference type="NCBI Taxonomy" id="2884831"/>
    <lineage>
        <taxon>Bacteria</taxon>
        <taxon>Pseudomonadati</taxon>
        <taxon>Nitrospirota</taxon>
        <taxon>Nitrospiria</taxon>
        <taxon>Nitrospirales</taxon>
        <taxon>Nitrospiraceae</taxon>
        <taxon>Candidatus Nitrobium</taxon>
    </lineage>
</organism>
<evidence type="ECO:0008006" key="3">
    <source>
        <dbReference type="Google" id="ProtNLM"/>
    </source>
</evidence>
<accession>A0A953J2B5</accession>
<sequence length="298" mass="33334">MRWGIIFGAALILLIVPFLSGARAADVIAVRSQKSKFYDQAIDGFKSTCGCSVQVVDYSAGVPEMLRRDPPLAVLAVGSRAFRLLKNEMKELPLYYIMVLPSELVDPVRNSTGVAAAVAPRIWIDTLLDSLEEVRKIGILYSEKNSGSYARDIDEQARRKGIKAILKEAHSPKEVPLLIERFHDIDAFLLLPDAFVANTEAVNYIMLHCYQNKIPIVSFTKRHLELGALLSLDIEVPEMGKQAGELAKASMRQGFYRTGKREYARRAAVSVNFEVAEKLKVRMRQSVRKRGKVKGPTR</sequence>
<dbReference type="PANTHER" id="PTHR35271:SF1">
    <property type="entry name" value="ABC TRANSPORTER, SUBSTRATE-BINDING LIPOPROTEIN"/>
    <property type="match status" value="1"/>
</dbReference>